<evidence type="ECO:0000313" key="4">
    <source>
        <dbReference type="EMBL" id="TDD22415.1"/>
    </source>
</evidence>
<reference evidence="4 5" key="1">
    <citation type="submission" date="2019-02" db="EMBL/GenBank/DDBJ databases">
        <title>Draft genome sequences of novel Actinobacteria.</title>
        <authorList>
            <person name="Sahin N."/>
            <person name="Ay H."/>
            <person name="Saygin H."/>
        </authorList>
    </citation>
    <scope>NUCLEOTIDE SEQUENCE [LARGE SCALE GENOMIC DNA]</scope>
    <source>
        <strain evidence="4 5">16K104</strain>
    </source>
</reference>
<dbReference type="Proteomes" id="UP000295172">
    <property type="component" value="Unassembled WGS sequence"/>
</dbReference>
<feature type="transmembrane region" description="Helical" evidence="2">
    <location>
        <begin position="49"/>
        <end position="71"/>
    </location>
</feature>
<dbReference type="Pfam" id="PF10648">
    <property type="entry name" value="Gmad2"/>
    <property type="match status" value="1"/>
</dbReference>
<accession>A0A4R4WXE7</accession>
<evidence type="ECO:0000256" key="1">
    <source>
        <dbReference type="SAM" id="MobiDB-lite"/>
    </source>
</evidence>
<protein>
    <recommendedName>
        <fullName evidence="3">GerMN domain-containing protein</fullName>
    </recommendedName>
</protein>
<keyword evidence="2" id="KW-0472">Membrane</keyword>
<evidence type="ECO:0000313" key="5">
    <source>
        <dbReference type="Proteomes" id="UP000295172"/>
    </source>
</evidence>
<keyword evidence="5" id="KW-1185">Reference proteome</keyword>
<keyword evidence="2" id="KW-1133">Transmembrane helix</keyword>
<dbReference type="Pfam" id="PF10646">
    <property type="entry name" value="Germane"/>
    <property type="match status" value="1"/>
</dbReference>
<sequence>MSLHDSNDPFDDLMRRALAEEADRVEPADALPEIRARVRGRRRPPTRRPWILTAGAAAIGTAAAIGAFTVLDDNAKNAGDDQVAGGPDTTTSVTGAPLSSAPATATEPSAAPTAPAATSPGATLAPPERGKPEQVVKSAVVPVYWLGNRVGTNRAGEVRLYRTWAKVQGRPATEAVQILTTKEPGDPDYYSVWRGARLNSVTRSPGLITVDFKQLPQARLDAAEATVAVQQLVYTVQGALSADTERVQITEQGRTGTKLFGQIDSSSPLARAKSNDVQALIWITSPEEGTSVPTPVKVTGYGSAFEAHLNWRILDVKTGHVVAEGPTRTAEAYKFTPFAFVVDKLPPGYYTVEVFESSARDGRATSTDSKSFMVR</sequence>
<dbReference type="SMART" id="SM00909">
    <property type="entry name" value="Germane"/>
    <property type="match status" value="1"/>
</dbReference>
<dbReference type="InterPro" id="IPR019606">
    <property type="entry name" value="GerMN"/>
</dbReference>
<dbReference type="InterPro" id="IPR018911">
    <property type="entry name" value="Gmad2_Ig-like_dom"/>
</dbReference>
<evidence type="ECO:0000259" key="3">
    <source>
        <dbReference type="SMART" id="SM00909"/>
    </source>
</evidence>
<organism evidence="4 5">
    <name type="scientific">Kribbella turkmenica</name>
    <dbReference type="NCBI Taxonomy" id="2530375"/>
    <lineage>
        <taxon>Bacteria</taxon>
        <taxon>Bacillati</taxon>
        <taxon>Actinomycetota</taxon>
        <taxon>Actinomycetes</taxon>
        <taxon>Propionibacteriales</taxon>
        <taxon>Kribbellaceae</taxon>
        <taxon>Kribbella</taxon>
    </lineage>
</organism>
<dbReference type="RefSeq" id="WP_132322107.1">
    <property type="nucleotide sequence ID" value="NZ_SMKR01000082.1"/>
</dbReference>
<dbReference type="EMBL" id="SMKR01000082">
    <property type="protein sequence ID" value="TDD22415.1"/>
    <property type="molecule type" value="Genomic_DNA"/>
</dbReference>
<feature type="compositionally biased region" description="Low complexity" evidence="1">
    <location>
        <begin position="94"/>
        <end position="127"/>
    </location>
</feature>
<feature type="region of interest" description="Disordered" evidence="1">
    <location>
        <begin position="79"/>
        <end position="133"/>
    </location>
</feature>
<comment type="caution">
    <text evidence="4">The sequence shown here is derived from an EMBL/GenBank/DDBJ whole genome shotgun (WGS) entry which is preliminary data.</text>
</comment>
<gene>
    <name evidence="4" type="ORF">E1218_19370</name>
</gene>
<feature type="domain" description="GerMN" evidence="3">
    <location>
        <begin position="172"/>
        <end position="260"/>
    </location>
</feature>
<dbReference type="AlphaFoldDB" id="A0A4R4WXE7"/>
<evidence type="ECO:0000256" key="2">
    <source>
        <dbReference type="SAM" id="Phobius"/>
    </source>
</evidence>
<name>A0A4R4WXE7_9ACTN</name>
<keyword evidence="2" id="KW-0812">Transmembrane</keyword>
<dbReference type="OrthoDB" id="4843507at2"/>
<proteinExistence type="predicted"/>